<gene>
    <name evidence="7" type="primary">aroE</name>
    <name evidence="10" type="ORF">DCF19_10255</name>
</gene>
<dbReference type="InterPro" id="IPR036291">
    <property type="entry name" value="NAD(P)-bd_dom_sf"/>
</dbReference>
<evidence type="ECO:0000256" key="7">
    <source>
        <dbReference type="HAMAP-Rule" id="MF_00222"/>
    </source>
</evidence>
<feature type="binding site" evidence="7">
    <location>
        <position position="261"/>
    </location>
    <ligand>
        <name>shikimate</name>
        <dbReference type="ChEBI" id="CHEBI:36208"/>
    </ligand>
</feature>
<keyword evidence="3 7" id="KW-0028">Amino-acid biosynthesis</keyword>
<dbReference type="GO" id="GO:0008652">
    <property type="term" value="P:amino acid biosynthetic process"/>
    <property type="evidence" value="ECO:0007669"/>
    <property type="project" value="UniProtKB-KW"/>
</dbReference>
<comment type="caution">
    <text evidence="7">Lacks conserved residue(s) required for the propagation of feature annotation.</text>
</comment>
<dbReference type="EC" id="1.1.1.25" evidence="2 7"/>
<dbReference type="NCBIfam" id="NF001314">
    <property type="entry name" value="PRK00258.2-2"/>
    <property type="match status" value="1"/>
</dbReference>
<reference evidence="10 11" key="2">
    <citation type="submission" date="2018-06" db="EMBL/GenBank/DDBJ databases">
        <title>Metagenomic assembly of (sub)arctic Cyanobacteria and their associated microbiome from non-axenic cultures.</title>
        <authorList>
            <person name="Baurain D."/>
        </authorList>
    </citation>
    <scope>NUCLEOTIDE SEQUENCE [LARGE SCALE GENOMIC DNA]</scope>
    <source>
        <strain evidence="10">ULC066bin1</strain>
    </source>
</reference>
<dbReference type="EMBL" id="QBML01000012">
    <property type="protein sequence ID" value="PZO41113.1"/>
    <property type="molecule type" value="Genomic_DNA"/>
</dbReference>
<organism evidence="10 11">
    <name type="scientific">Pseudanabaena frigida</name>
    <dbReference type="NCBI Taxonomy" id="945775"/>
    <lineage>
        <taxon>Bacteria</taxon>
        <taxon>Bacillati</taxon>
        <taxon>Cyanobacteriota</taxon>
        <taxon>Cyanophyceae</taxon>
        <taxon>Pseudanabaenales</taxon>
        <taxon>Pseudanabaenaceae</taxon>
        <taxon>Pseudanabaena</taxon>
    </lineage>
</organism>
<dbReference type="InterPro" id="IPR046346">
    <property type="entry name" value="Aminoacid_DH-like_N_sf"/>
</dbReference>
<dbReference type="Pfam" id="PF18317">
    <property type="entry name" value="SDH_C"/>
    <property type="match status" value="1"/>
</dbReference>
<dbReference type="GO" id="GO:0004764">
    <property type="term" value="F:shikimate 3-dehydrogenase (NADP+) activity"/>
    <property type="evidence" value="ECO:0007669"/>
    <property type="project" value="UniProtKB-UniRule"/>
</dbReference>
<feature type="domain" description="SDH C-terminal" evidence="9">
    <location>
        <begin position="254"/>
        <end position="284"/>
    </location>
</feature>
<evidence type="ECO:0000256" key="4">
    <source>
        <dbReference type="ARBA" id="ARBA00022857"/>
    </source>
</evidence>
<dbReference type="PANTHER" id="PTHR21089:SF1">
    <property type="entry name" value="BIFUNCTIONAL 3-DEHYDROQUINATE DEHYDRATASE_SHIKIMATE DEHYDROGENASE, CHLOROPLASTIC"/>
    <property type="match status" value="1"/>
</dbReference>
<evidence type="ECO:0000313" key="11">
    <source>
        <dbReference type="Proteomes" id="UP000249467"/>
    </source>
</evidence>
<evidence type="ECO:0000256" key="2">
    <source>
        <dbReference type="ARBA" id="ARBA00012962"/>
    </source>
</evidence>
<evidence type="ECO:0000256" key="6">
    <source>
        <dbReference type="ARBA" id="ARBA00023141"/>
    </source>
</evidence>
<dbReference type="CDD" id="cd01065">
    <property type="entry name" value="NAD_bind_Shikimate_DH"/>
    <property type="match status" value="1"/>
</dbReference>
<evidence type="ECO:0000259" key="8">
    <source>
        <dbReference type="Pfam" id="PF08501"/>
    </source>
</evidence>
<evidence type="ECO:0000313" key="10">
    <source>
        <dbReference type="EMBL" id="PZO41113.1"/>
    </source>
</evidence>
<dbReference type="InterPro" id="IPR022893">
    <property type="entry name" value="Shikimate_DH_fam"/>
</dbReference>
<feature type="binding site" evidence="7">
    <location>
        <begin position="134"/>
        <end position="138"/>
    </location>
    <ligand>
        <name>NADP(+)</name>
        <dbReference type="ChEBI" id="CHEBI:58349"/>
    </ligand>
</feature>
<feature type="binding site" evidence="7">
    <location>
        <position position="231"/>
    </location>
    <ligand>
        <name>NADP(+)</name>
        <dbReference type="ChEBI" id="CHEBI:58349"/>
    </ligand>
</feature>
<feature type="binding site" evidence="7">
    <location>
        <begin position="22"/>
        <end position="24"/>
    </location>
    <ligand>
        <name>shikimate</name>
        <dbReference type="ChEBI" id="CHEBI:36208"/>
    </ligand>
</feature>
<comment type="caution">
    <text evidence="10">The sequence shown here is derived from an EMBL/GenBank/DDBJ whole genome shotgun (WGS) entry which is preliminary data.</text>
</comment>
<dbReference type="HAMAP" id="MF_00222">
    <property type="entry name" value="Shikimate_DH_AroE"/>
    <property type="match status" value="1"/>
</dbReference>
<dbReference type="InterPro" id="IPR013708">
    <property type="entry name" value="Shikimate_DH-bd_N"/>
</dbReference>
<protein>
    <recommendedName>
        <fullName evidence="2 7">Shikimate dehydrogenase (NADP(+))</fullName>
        <shortName evidence="7">SDH</shortName>
        <ecNumber evidence="2 7">1.1.1.25</ecNumber>
    </recommendedName>
</protein>
<feature type="binding site" evidence="7">
    <location>
        <position position="70"/>
    </location>
    <ligand>
        <name>shikimate</name>
        <dbReference type="ChEBI" id="CHEBI:36208"/>
    </ligand>
</feature>
<evidence type="ECO:0000256" key="1">
    <source>
        <dbReference type="ARBA" id="ARBA00004871"/>
    </source>
</evidence>
<dbReference type="Gene3D" id="3.40.50.10860">
    <property type="entry name" value="Leucine Dehydrogenase, chain A, domain 1"/>
    <property type="match status" value="1"/>
</dbReference>
<comment type="function">
    <text evidence="7">Involved in the biosynthesis of the chorismate, which leads to the biosynthesis of aromatic amino acids. Catalyzes the reversible NADPH linked reduction of 3-dehydroshikimate (DHSA) to yield shikimate (SA).</text>
</comment>
<feature type="binding site" evidence="7">
    <location>
        <position position="95"/>
    </location>
    <ligand>
        <name>shikimate</name>
        <dbReference type="ChEBI" id="CHEBI:36208"/>
    </ligand>
</feature>
<dbReference type="UniPathway" id="UPA00053">
    <property type="reaction ID" value="UER00087"/>
</dbReference>
<comment type="subunit">
    <text evidence="7">Homodimer.</text>
</comment>
<name>A0A2W4W7H3_9CYAN</name>
<dbReference type="AlphaFoldDB" id="A0A2W4W7H3"/>
<comment type="pathway">
    <text evidence="1 7">Metabolic intermediate biosynthesis; chorismate biosynthesis; chorismate from D-erythrose 4-phosphate and phosphoenolpyruvate: step 4/7.</text>
</comment>
<accession>A0A2W4W7H3</accession>
<dbReference type="InterPro" id="IPR011342">
    <property type="entry name" value="Shikimate_DH"/>
</dbReference>
<proteinExistence type="inferred from homology"/>
<comment type="similarity">
    <text evidence="7">Belongs to the shikimate dehydrogenase family.</text>
</comment>
<comment type="catalytic activity">
    <reaction evidence="7">
        <text>shikimate + NADP(+) = 3-dehydroshikimate + NADPH + H(+)</text>
        <dbReference type="Rhea" id="RHEA:17737"/>
        <dbReference type="ChEBI" id="CHEBI:15378"/>
        <dbReference type="ChEBI" id="CHEBI:16630"/>
        <dbReference type="ChEBI" id="CHEBI:36208"/>
        <dbReference type="ChEBI" id="CHEBI:57783"/>
        <dbReference type="ChEBI" id="CHEBI:58349"/>
        <dbReference type="EC" id="1.1.1.25"/>
    </reaction>
</comment>
<feature type="binding site" evidence="7">
    <location>
        <position position="233"/>
    </location>
    <ligand>
        <name>shikimate</name>
        <dbReference type="ChEBI" id="CHEBI:36208"/>
    </ligand>
</feature>
<feature type="binding site" evidence="7">
    <location>
        <position position="254"/>
    </location>
    <ligand>
        <name>NADP(+)</name>
        <dbReference type="ChEBI" id="CHEBI:58349"/>
    </ligand>
</feature>
<dbReference type="PANTHER" id="PTHR21089">
    <property type="entry name" value="SHIKIMATE DEHYDROGENASE"/>
    <property type="match status" value="1"/>
</dbReference>
<keyword evidence="6 7" id="KW-0057">Aromatic amino acid biosynthesis</keyword>
<dbReference type="GO" id="GO:0009423">
    <property type="term" value="P:chorismate biosynthetic process"/>
    <property type="evidence" value="ECO:0007669"/>
    <property type="project" value="UniProtKB-UniRule"/>
</dbReference>
<dbReference type="Proteomes" id="UP000249467">
    <property type="component" value="Unassembled WGS sequence"/>
</dbReference>
<dbReference type="NCBIfam" id="TIGR00507">
    <property type="entry name" value="aroE"/>
    <property type="match status" value="1"/>
</dbReference>
<evidence type="ECO:0000256" key="3">
    <source>
        <dbReference type="ARBA" id="ARBA00022605"/>
    </source>
</evidence>
<dbReference type="GO" id="GO:0009073">
    <property type="term" value="P:aromatic amino acid family biosynthetic process"/>
    <property type="evidence" value="ECO:0007669"/>
    <property type="project" value="UniProtKB-KW"/>
</dbReference>
<dbReference type="InterPro" id="IPR041121">
    <property type="entry name" value="SDH_C"/>
</dbReference>
<dbReference type="Pfam" id="PF08501">
    <property type="entry name" value="Shikimate_dh_N"/>
    <property type="match status" value="1"/>
</dbReference>
<dbReference type="Gene3D" id="3.40.50.720">
    <property type="entry name" value="NAD(P)-binding Rossmann-like Domain"/>
    <property type="match status" value="1"/>
</dbReference>
<dbReference type="SUPFAM" id="SSF53223">
    <property type="entry name" value="Aminoacid dehydrogenase-like, N-terminal domain"/>
    <property type="match status" value="1"/>
</dbReference>
<feature type="binding site" evidence="7">
    <location>
        <position position="110"/>
    </location>
    <ligand>
        <name>shikimate</name>
        <dbReference type="ChEBI" id="CHEBI:36208"/>
    </ligand>
</feature>
<dbReference type="GO" id="GO:0019632">
    <property type="term" value="P:shikimate metabolic process"/>
    <property type="evidence" value="ECO:0007669"/>
    <property type="project" value="InterPro"/>
</dbReference>
<dbReference type="GO" id="GO:0005829">
    <property type="term" value="C:cytosol"/>
    <property type="evidence" value="ECO:0007669"/>
    <property type="project" value="TreeGrafter"/>
</dbReference>
<feature type="domain" description="Shikimate dehydrogenase substrate binding N-terminal" evidence="8">
    <location>
        <begin position="14"/>
        <end position="97"/>
    </location>
</feature>
<reference evidence="10 11" key="1">
    <citation type="submission" date="2018-04" db="EMBL/GenBank/DDBJ databases">
        <authorList>
            <person name="Go L.Y."/>
            <person name="Mitchell J.A."/>
        </authorList>
    </citation>
    <scope>NUCLEOTIDE SEQUENCE [LARGE SCALE GENOMIC DNA]</scope>
    <source>
        <strain evidence="10">ULC066bin1</strain>
    </source>
</reference>
<keyword evidence="5 7" id="KW-0560">Oxidoreductase</keyword>
<dbReference type="SUPFAM" id="SSF51735">
    <property type="entry name" value="NAD(P)-binding Rossmann-fold domains"/>
    <property type="match status" value="1"/>
</dbReference>
<feature type="active site" description="Proton acceptor" evidence="7">
    <location>
        <position position="74"/>
    </location>
</feature>
<sequence length="288" mass="31051">MIGSVLGTTKILGVMGFPVSHSLSPVMHNAAIAAMGLDYVYVPFPIAVEQLSTAIAGLKAIQSIQGFNLTIPHKIEVLPLLDEVTPIAKAVGAVNTVKRVDDRWIGTNTDVAGFLEPLKQLQCDWKNMPAVILGSGGAAKAVVAACLELGCPVIHVVGRDPKKMKKFHGTMTSQLHDYNLRVHPWASIPHLLEVAGIVINATPIGMAGDLNTPISELEIAILPDRAIAYDLIYTPRPTKFLQLATARGLRAIDGLEMLINQGAIALEFWLDRTVPIETMRQALLQHLA</sequence>
<keyword evidence="4 7" id="KW-0521">NADP</keyword>
<evidence type="ECO:0000259" key="9">
    <source>
        <dbReference type="Pfam" id="PF18317"/>
    </source>
</evidence>
<evidence type="ECO:0000256" key="5">
    <source>
        <dbReference type="ARBA" id="ARBA00023002"/>
    </source>
</evidence>
<dbReference type="GO" id="GO:0050661">
    <property type="term" value="F:NADP binding"/>
    <property type="evidence" value="ECO:0007669"/>
    <property type="project" value="InterPro"/>
</dbReference>